<sequence>MESFQIREVDWGIGGASLSSYNMIGDPSALPQDLLGLIFIQLRLLQI</sequence>
<evidence type="ECO:0000313" key="2">
    <source>
        <dbReference type="Proteomes" id="UP000288805"/>
    </source>
</evidence>
<reference evidence="1 2" key="1">
    <citation type="journal article" date="2018" name="PLoS Genet.">
        <title>Population sequencing reveals clonal diversity and ancestral inbreeding in the grapevine cultivar Chardonnay.</title>
        <authorList>
            <person name="Roach M.J."/>
            <person name="Johnson D.L."/>
            <person name="Bohlmann J."/>
            <person name="van Vuuren H.J."/>
            <person name="Jones S.J."/>
            <person name="Pretorius I.S."/>
            <person name="Schmidt S.A."/>
            <person name="Borneman A.R."/>
        </authorList>
    </citation>
    <scope>NUCLEOTIDE SEQUENCE [LARGE SCALE GENOMIC DNA]</scope>
    <source>
        <strain evidence="2">cv. Chardonnay</strain>
        <tissue evidence="1">Leaf</tissue>
    </source>
</reference>
<proteinExistence type="predicted"/>
<accession>A0A438C117</accession>
<gene>
    <name evidence="1" type="ORF">CK203_070704</name>
</gene>
<dbReference type="Proteomes" id="UP000288805">
    <property type="component" value="Unassembled WGS sequence"/>
</dbReference>
<comment type="caution">
    <text evidence="1">The sequence shown here is derived from an EMBL/GenBank/DDBJ whole genome shotgun (WGS) entry which is preliminary data.</text>
</comment>
<protein>
    <submittedName>
        <fullName evidence="1">Uncharacterized protein</fullName>
    </submittedName>
</protein>
<organism evidence="1 2">
    <name type="scientific">Vitis vinifera</name>
    <name type="common">Grape</name>
    <dbReference type="NCBI Taxonomy" id="29760"/>
    <lineage>
        <taxon>Eukaryota</taxon>
        <taxon>Viridiplantae</taxon>
        <taxon>Streptophyta</taxon>
        <taxon>Embryophyta</taxon>
        <taxon>Tracheophyta</taxon>
        <taxon>Spermatophyta</taxon>
        <taxon>Magnoliopsida</taxon>
        <taxon>eudicotyledons</taxon>
        <taxon>Gunneridae</taxon>
        <taxon>Pentapetalae</taxon>
        <taxon>rosids</taxon>
        <taxon>Vitales</taxon>
        <taxon>Vitaceae</taxon>
        <taxon>Viteae</taxon>
        <taxon>Vitis</taxon>
    </lineage>
</organism>
<dbReference type="EMBL" id="QGNW01002582">
    <property type="protein sequence ID" value="RVW16915.1"/>
    <property type="molecule type" value="Genomic_DNA"/>
</dbReference>
<evidence type="ECO:0000313" key="1">
    <source>
        <dbReference type="EMBL" id="RVW16915.1"/>
    </source>
</evidence>
<dbReference type="AlphaFoldDB" id="A0A438C117"/>
<name>A0A438C117_VITVI</name>